<comment type="caution">
    <text evidence="1">The sequence shown here is derived from an EMBL/GenBank/DDBJ whole genome shotgun (WGS) entry which is preliminary data.</text>
</comment>
<dbReference type="RefSeq" id="XP_064672451.1">
    <property type="nucleotide sequence ID" value="XM_064810060.1"/>
</dbReference>
<dbReference type="AlphaFoldDB" id="A0AAN6TI97"/>
<accession>A0AAN6TI97</accession>
<sequence length="158" mass="17169">MSCFVVTRWKDGGSGSLNICLDAACPHDRALKHSSAASARLVSLRWRSRQSDVGAGGCLSQRRSQLSPLGSVTRRVSADMHPDFPWNSLKGDRSSPEPLIKTTHIKDILGTILSSIPARDAHLVAMCVWSLEHSSNMAQWCSNCLAHSHTRPQVGGQP</sequence>
<gene>
    <name evidence="1" type="ORF">N656DRAFT_554735</name>
</gene>
<dbReference type="EMBL" id="MU853336">
    <property type="protein sequence ID" value="KAK4114881.1"/>
    <property type="molecule type" value="Genomic_DNA"/>
</dbReference>
<keyword evidence="2" id="KW-1185">Reference proteome</keyword>
<dbReference type="Proteomes" id="UP001302812">
    <property type="component" value="Unassembled WGS sequence"/>
</dbReference>
<evidence type="ECO:0000313" key="2">
    <source>
        <dbReference type="Proteomes" id="UP001302812"/>
    </source>
</evidence>
<proteinExistence type="predicted"/>
<name>A0AAN6TI97_9PEZI</name>
<organism evidence="1 2">
    <name type="scientific">Canariomyces notabilis</name>
    <dbReference type="NCBI Taxonomy" id="2074819"/>
    <lineage>
        <taxon>Eukaryota</taxon>
        <taxon>Fungi</taxon>
        <taxon>Dikarya</taxon>
        <taxon>Ascomycota</taxon>
        <taxon>Pezizomycotina</taxon>
        <taxon>Sordariomycetes</taxon>
        <taxon>Sordariomycetidae</taxon>
        <taxon>Sordariales</taxon>
        <taxon>Chaetomiaceae</taxon>
        <taxon>Canariomyces</taxon>
    </lineage>
</organism>
<protein>
    <submittedName>
        <fullName evidence="1">Uncharacterized protein</fullName>
    </submittedName>
</protein>
<reference evidence="1" key="2">
    <citation type="submission" date="2023-05" db="EMBL/GenBank/DDBJ databases">
        <authorList>
            <consortium name="Lawrence Berkeley National Laboratory"/>
            <person name="Steindorff A."/>
            <person name="Hensen N."/>
            <person name="Bonometti L."/>
            <person name="Westerberg I."/>
            <person name="Brannstrom I.O."/>
            <person name="Guillou S."/>
            <person name="Cros-Aarteil S."/>
            <person name="Calhoun S."/>
            <person name="Haridas S."/>
            <person name="Kuo A."/>
            <person name="Mondo S."/>
            <person name="Pangilinan J."/>
            <person name="Riley R."/>
            <person name="Labutti K."/>
            <person name="Andreopoulos B."/>
            <person name="Lipzen A."/>
            <person name="Chen C."/>
            <person name="Yanf M."/>
            <person name="Daum C."/>
            <person name="Ng V."/>
            <person name="Clum A."/>
            <person name="Ohm R."/>
            <person name="Martin F."/>
            <person name="Silar P."/>
            <person name="Natvig D."/>
            <person name="Lalanne C."/>
            <person name="Gautier V."/>
            <person name="Ament-Velasquez S.L."/>
            <person name="Kruys A."/>
            <person name="Hutchinson M.I."/>
            <person name="Powell A.J."/>
            <person name="Barry K."/>
            <person name="Miller A.N."/>
            <person name="Grigoriev I.V."/>
            <person name="Debuchy R."/>
            <person name="Gladieux P."/>
            <person name="Thoren M.H."/>
            <person name="Johannesson H."/>
        </authorList>
    </citation>
    <scope>NUCLEOTIDE SEQUENCE</scope>
    <source>
        <strain evidence="1">CBS 508.74</strain>
    </source>
</reference>
<dbReference type="GeneID" id="89934184"/>
<reference evidence="1" key="1">
    <citation type="journal article" date="2023" name="Mol. Phylogenet. Evol.">
        <title>Genome-scale phylogeny and comparative genomics of the fungal order Sordariales.</title>
        <authorList>
            <person name="Hensen N."/>
            <person name="Bonometti L."/>
            <person name="Westerberg I."/>
            <person name="Brannstrom I.O."/>
            <person name="Guillou S."/>
            <person name="Cros-Aarteil S."/>
            <person name="Calhoun S."/>
            <person name="Haridas S."/>
            <person name="Kuo A."/>
            <person name="Mondo S."/>
            <person name="Pangilinan J."/>
            <person name="Riley R."/>
            <person name="LaButti K."/>
            <person name="Andreopoulos B."/>
            <person name="Lipzen A."/>
            <person name="Chen C."/>
            <person name="Yan M."/>
            <person name="Daum C."/>
            <person name="Ng V."/>
            <person name="Clum A."/>
            <person name="Steindorff A."/>
            <person name="Ohm R.A."/>
            <person name="Martin F."/>
            <person name="Silar P."/>
            <person name="Natvig D.O."/>
            <person name="Lalanne C."/>
            <person name="Gautier V."/>
            <person name="Ament-Velasquez S.L."/>
            <person name="Kruys A."/>
            <person name="Hutchinson M.I."/>
            <person name="Powell A.J."/>
            <person name="Barry K."/>
            <person name="Miller A.N."/>
            <person name="Grigoriev I.V."/>
            <person name="Debuchy R."/>
            <person name="Gladieux P."/>
            <person name="Hiltunen Thoren M."/>
            <person name="Johannesson H."/>
        </authorList>
    </citation>
    <scope>NUCLEOTIDE SEQUENCE</scope>
    <source>
        <strain evidence="1">CBS 508.74</strain>
    </source>
</reference>
<evidence type="ECO:0000313" key="1">
    <source>
        <dbReference type="EMBL" id="KAK4114881.1"/>
    </source>
</evidence>